<name>A0A7C3PRB0_9CYAN</name>
<comment type="caution">
    <text evidence="6">The sequence shown here is derived from an EMBL/GenBank/DDBJ whole genome shotgun (WGS) entry which is preliminary data.</text>
</comment>
<evidence type="ECO:0000256" key="3">
    <source>
        <dbReference type="ARBA" id="ARBA00022448"/>
    </source>
</evidence>
<evidence type="ECO:0000256" key="4">
    <source>
        <dbReference type="ARBA" id="ARBA00022729"/>
    </source>
</evidence>
<keyword evidence="4" id="KW-0732">Signal</keyword>
<dbReference type="GO" id="GO:0042597">
    <property type="term" value="C:periplasmic space"/>
    <property type="evidence" value="ECO:0007669"/>
    <property type="project" value="UniProtKB-ARBA"/>
</dbReference>
<dbReference type="Pfam" id="PF00496">
    <property type="entry name" value="SBP_bac_5"/>
    <property type="match status" value="1"/>
</dbReference>
<dbReference type="InterPro" id="IPR000914">
    <property type="entry name" value="SBP_5_dom"/>
</dbReference>
<protein>
    <submittedName>
        <fullName evidence="6">Peptide ABC transporter substrate-binding protein</fullName>
    </submittedName>
</protein>
<proteinExistence type="inferred from homology"/>
<comment type="similarity">
    <text evidence="2">Belongs to the bacterial solute-binding protein 5 family.</text>
</comment>
<accession>A0A7C3PRB0</accession>
<dbReference type="PIRSF" id="PIRSF002741">
    <property type="entry name" value="MppA"/>
    <property type="match status" value="1"/>
</dbReference>
<organism evidence="6">
    <name type="scientific">Oscillatoriales cyanobacterium SpSt-418</name>
    <dbReference type="NCBI Taxonomy" id="2282169"/>
    <lineage>
        <taxon>Bacteria</taxon>
        <taxon>Bacillati</taxon>
        <taxon>Cyanobacteriota</taxon>
        <taxon>Cyanophyceae</taxon>
        <taxon>Oscillatoriophycideae</taxon>
        <taxon>Oscillatoriales</taxon>
    </lineage>
</organism>
<reference evidence="6" key="1">
    <citation type="journal article" date="2020" name="mSystems">
        <title>Genome- and Community-Level Interaction Insights into Carbon Utilization and Element Cycling Functions of Hydrothermarchaeota in Hydrothermal Sediment.</title>
        <authorList>
            <person name="Zhou Z."/>
            <person name="Liu Y."/>
            <person name="Xu W."/>
            <person name="Pan J."/>
            <person name="Luo Z.H."/>
            <person name="Li M."/>
        </authorList>
    </citation>
    <scope>NUCLEOTIDE SEQUENCE [LARGE SCALE GENOMIC DNA]</scope>
    <source>
        <strain evidence="6">SpSt-418</strain>
    </source>
</reference>
<evidence type="ECO:0000259" key="5">
    <source>
        <dbReference type="Pfam" id="PF00496"/>
    </source>
</evidence>
<sequence length="548" mass="60629">MQRQTWFRNLQKQVQQRLNTAILAFLCCILIVSCGRSASNQLTPAPGNRIVLGTTATIETIDPADAYKIFTGAILYNLGDRLYTYKVGTDELIPQLASAFPKVSADGLTYIIPLRQGVKFHDGTPFNAEAMAFSLNRFMQNGGGPSFLLADLVESAQASGEYELTIKLKNAFAAFPSLLAFSGACAVSPKAYEIKEGSFKSQEFVGTGPYQLTRFGTDQIQLDAFADYWGGKPLNDGIDIQFYSSPANLFNAFRIGAIDVAYQSMALDQVNKIKESSAQTGWQVLEKAGGEIDYLTLNVTSPPLDRKEVRQALAAIVDRPTLRDRVFQGQVESLYSMIPSSLEEADPAFATSYGDGNAEKARALLTQAGYSEQNPLKVEFWYRSNIASGQLAAVTLKAIAQKKLGKLLQFELRSVESTTANRLIEKGVYPTFLLDWAADFFDADNYIEPFLRCSEGSPDKGCVKGSSQVQGAFYYSDRANQLVNQSRSEQDPAKRKQIFAEIQKLVAEDVPYIPIWQNKDFLFTQKWISGGSLEVTQKVPLWLLKKNT</sequence>
<keyword evidence="3" id="KW-0813">Transport</keyword>
<dbReference type="Gene3D" id="3.40.190.10">
    <property type="entry name" value="Periplasmic binding protein-like II"/>
    <property type="match status" value="1"/>
</dbReference>
<comment type="subcellular location">
    <subcellularLocation>
        <location evidence="1">Cell envelope</location>
    </subcellularLocation>
</comment>
<dbReference type="GO" id="GO:0043190">
    <property type="term" value="C:ATP-binding cassette (ABC) transporter complex"/>
    <property type="evidence" value="ECO:0007669"/>
    <property type="project" value="InterPro"/>
</dbReference>
<dbReference type="SUPFAM" id="SSF53850">
    <property type="entry name" value="Periplasmic binding protein-like II"/>
    <property type="match status" value="1"/>
</dbReference>
<dbReference type="PANTHER" id="PTHR30290:SF10">
    <property type="entry name" value="PERIPLASMIC OLIGOPEPTIDE-BINDING PROTEIN-RELATED"/>
    <property type="match status" value="1"/>
</dbReference>
<dbReference type="InterPro" id="IPR030678">
    <property type="entry name" value="Peptide/Ni-bd"/>
</dbReference>
<dbReference type="CDD" id="cd08519">
    <property type="entry name" value="PBP2_NikA_DppA_OppA_like_20"/>
    <property type="match status" value="1"/>
</dbReference>
<evidence type="ECO:0000313" key="6">
    <source>
        <dbReference type="EMBL" id="HFM99301.1"/>
    </source>
</evidence>
<dbReference type="GO" id="GO:0030313">
    <property type="term" value="C:cell envelope"/>
    <property type="evidence" value="ECO:0007669"/>
    <property type="project" value="UniProtKB-SubCell"/>
</dbReference>
<dbReference type="Gene3D" id="3.10.105.10">
    <property type="entry name" value="Dipeptide-binding Protein, Domain 3"/>
    <property type="match status" value="1"/>
</dbReference>
<dbReference type="EMBL" id="DSRU01000236">
    <property type="protein sequence ID" value="HFM99301.1"/>
    <property type="molecule type" value="Genomic_DNA"/>
</dbReference>
<feature type="domain" description="Solute-binding protein family 5" evidence="5">
    <location>
        <begin position="91"/>
        <end position="456"/>
    </location>
</feature>
<evidence type="ECO:0000256" key="1">
    <source>
        <dbReference type="ARBA" id="ARBA00004196"/>
    </source>
</evidence>
<gene>
    <name evidence="6" type="ORF">ENR64_16390</name>
</gene>
<dbReference type="AlphaFoldDB" id="A0A7C3PRB0"/>
<evidence type="ECO:0000256" key="2">
    <source>
        <dbReference type="ARBA" id="ARBA00005695"/>
    </source>
</evidence>
<dbReference type="PANTHER" id="PTHR30290">
    <property type="entry name" value="PERIPLASMIC BINDING COMPONENT OF ABC TRANSPORTER"/>
    <property type="match status" value="1"/>
</dbReference>
<dbReference type="PROSITE" id="PS51257">
    <property type="entry name" value="PROKAR_LIPOPROTEIN"/>
    <property type="match status" value="1"/>
</dbReference>
<dbReference type="GO" id="GO:1904680">
    <property type="term" value="F:peptide transmembrane transporter activity"/>
    <property type="evidence" value="ECO:0007669"/>
    <property type="project" value="TreeGrafter"/>
</dbReference>
<dbReference type="GO" id="GO:0015833">
    <property type="term" value="P:peptide transport"/>
    <property type="evidence" value="ECO:0007669"/>
    <property type="project" value="TreeGrafter"/>
</dbReference>
<dbReference type="InterPro" id="IPR039424">
    <property type="entry name" value="SBP_5"/>
</dbReference>